<evidence type="ECO:0000256" key="4">
    <source>
        <dbReference type="ARBA" id="ARBA00012133"/>
    </source>
</evidence>
<protein>
    <recommendedName>
        <fullName evidence="5 21">Diacylglycerol kinase</fullName>
        <ecNumber evidence="4 21">2.7.1.107</ecNumber>
    </recommendedName>
</protein>
<dbReference type="InterPro" id="IPR000829">
    <property type="entry name" value="DAGK"/>
</dbReference>
<evidence type="ECO:0000256" key="2">
    <source>
        <dbReference type="ARBA" id="ARBA00004429"/>
    </source>
</evidence>
<accession>A0ABM5M794</accession>
<dbReference type="InterPro" id="IPR036945">
    <property type="entry name" value="DAGK_sf"/>
</dbReference>
<gene>
    <name evidence="22" type="ordered locus">F7308_0076</name>
</gene>
<dbReference type="PANTHER" id="PTHR34299">
    <property type="entry name" value="DIACYLGLYCEROL KINASE"/>
    <property type="match status" value="1"/>
</dbReference>
<dbReference type="CDD" id="cd14264">
    <property type="entry name" value="DAGK_IM"/>
    <property type="match status" value="1"/>
</dbReference>
<keyword evidence="7" id="KW-0444">Lipid biosynthesis</keyword>
<evidence type="ECO:0000256" key="19">
    <source>
        <dbReference type="ARBA" id="ARBA00023209"/>
    </source>
</evidence>
<organism evidence="22 23">
    <name type="scientific">Francisella salina</name>
    <dbReference type="NCBI Taxonomy" id="573569"/>
    <lineage>
        <taxon>Bacteria</taxon>
        <taxon>Pseudomonadati</taxon>
        <taxon>Pseudomonadota</taxon>
        <taxon>Gammaproteobacteria</taxon>
        <taxon>Thiotrichales</taxon>
        <taxon>Francisellaceae</taxon>
        <taxon>Francisella</taxon>
    </lineage>
</organism>
<keyword evidence="6" id="KW-1003">Cell membrane</keyword>
<sequence length="124" mass="14218">MLNKHKYTLFKNTSYALSGLVDIFKNEKSFRLQLLLFVILTIAIWVLPFSIISKFVLQIVSMLPIYAEIINSAIERVVDLVTTDYHILAKQAKDAGSALVFVSFVIELIVWIMVIYLNFLIGNY</sequence>
<feature type="transmembrane region" description="Helical" evidence="21">
    <location>
        <begin position="98"/>
        <end position="121"/>
    </location>
</feature>
<evidence type="ECO:0000256" key="18">
    <source>
        <dbReference type="ARBA" id="ARBA00023136"/>
    </source>
</evidence>
<evidence type="ECO:0000256" key="16">
    <source>
        <dbReference type="ARBA" id="ARBA00022989"/>
    </source>
</evidence>
<keyword evidence="13 21" id="KW-0418">Kinase</keyword>
<evidence type="ECO:0000313" key="22">
    <source>
        <dbReference type="EMBL" id="AEI35004.1"/>
    </source>
</evidence>
<keyword evidence="16 21" id="KW-1133">Transmembrane helix</keyword>
<dbReference type="GO" id="GO:0004143">
    <property type="term" value="F:ATP-dependent diacylglycerol kinase activity"/>
    <property type="evidence" value="ECO:0007669"/>
    <property type="project" value="UniProtKB-EC"/>
</dbReference>
<comment type="caution">
    <text evidence="21">Lacks conserved residue(s) required for the propagation of feature annotation.</text>
</comment>
<dbReference type="PANTHER" id="PTHR34299:SF1">
    <property type="entry name" value="DIACYLGLYCEROL KINASE"/>
    <property type="match status" value="1"/>
</dbReference>
<dbReference type="Proteomes" id="UP000000490">
    <property type="component" value="Chromosome"/>
</dbReference>
<evidence type="ECO:0000256" key="3">
    <source>
        <dbReference type="ARBA" id="ARBA00005967"/>
    </source>
</evidence>
<evidence type="ECO:0000256" key="7">
    <source>
        <dbReference type="ARBA" id="ARBA00022516"/>
    </source>
</evidence>
<comment type="cofactor">
    <cofactor evidence="1">
        <name>Mg(2+)</name>
        <dbReference type="ChEBI" id="CHEBI:18420"/>
    </cofactor>
</comment>
<keyword evidence="10 21" id="KW-0812">Transmembrane</keyword>
<keyword evidence="9 21" id="KW-0808">Transferase</keyword>
<evidence type="ECO:0000256" key="17">
    <source>
        <dbReference type="ARBA" id="ARBA00023098"/>
    </source>
</evidence>
<reference evidence="22" key="1">
    <citation type="submission" date="2011-05" db="EMBL/GenBank/DDBJ databases">
        <authorList>
            <person name="Kuske C.R."/>
            <person name="Challacombe J.F."/>
            <person name="Siddaramappa S."/>
            <person name="Petersen J.M."/>
            <person name="Bruce D.C."/>
        </authorList>
    </citation>
    <scope>NUCLEOTIDE SEQUENCE</scope>
    <source>
        <strain evidence="22">TX077308</strain>
    </source>
</reference>
<evidence type="ECO:0000256" key="6">
    <source>
        <dbReference type="ARBA" id="ARBA00022475"/>
    </source>
</evidence>
<comment type="similarity">
    <text evidence="3 21">Belongs to the bacterial diacylglycerol kinase family.</text>
</comment>
<evidence type="ECO:0000256" key="1">
    <source>
        <dbReference type="ARBA" id="ARBA00001946"/>
    </source>
</evidence>
<keyword evidence="8 21" id="KW-0997">Cell inner membrane</keyword>
<comment type="function">
    <text evidence="21">Catalyzes the ATP-dependent phosphorylation of sn-l,2-diacylglycerol (DAG) to phosphatidic acid. Involved in the recycling of diacylglycerol produced as a by-product during membrane-derived oligosaccharide (MDO) biosynthesis.</text>
</comment>
<keyword evidence="12 21" id="KW-0547">Nucleotide-binding</keyword>
<evidence type="ECO:0000256" key="8">
    <source>
        <dbReference type="ARBA" id="ARBA00022519"/>
    </source>
</evidence>
<keyword evidence="19" id="KW-0594">Phospholipid biosynthesis</keyword>
<evidence type="ECO:0000313" key="23">
    <source>
        <dbReference type="Proteomes" id="UP000000490"/>
    </source>
</evidence>
<evidence type="ECO:0000256" key="11">
    <source>
        <dbReference type="ARBA" id="ARBA00022723"/>
    </source>
</evidence>
<dbReference type="InterPro" id="IPR033718">
    <property type="entry name" value="DAGK_prok"/>
</dbReference>
<dbReference type="EC" id="2.7.1.107" evidence="4 21"/>
<keyword evidence="23" id="KW-1185">Reference proteome</keyword>
<proteinExistence type="inferred from homology"/>
<evidence type="ECO:0000256" key="14">
    <source>
        <dbReference type="ARBA" id="ARBA00022840"/>
    </source>
</evidence>
<feature type="transmembrane region" description="Helical" evidence="21">
    <location>
        <begin position="34"/>
        <end position="57"/>
    </location>
</feature>
<evidence type="ECO:0000256" key="13">
    <source>
        <dbReference type="ARBA" id="ARBA00022777"/>
    </source>
</evidence>
<evidence type="ECO:0000256" key="20">
    <source>
        <dbReference type="ARBA" id="ARBA00023264"/>
    </source>
</evidence>
<evidence type="ECO:0000256" key="15">
    <source>
        <dbReference type="ARBA" id="ARBA00022842"/>
    </source>
</evidence>
<keyword evidence="15" id="KW-0460">Magnesium</keyword>
<comment type="subcellular location">
    <subcellularLocation>
        <location evidence="2 21">Cell inner membrane</location>
        <topology evidence="2 21">Multi-pass membrane protein</topology>
    </subcellularLocation>
</comment>
<evidence type="ECO:0000256" key="10">
    <source>
        <dbReference type="ARBA" id="ARBA00022692"/>
    </source>
</evidence>
<dbReference type="Gene3D" id="1.10.287.3610">
    <property type="match status" value="1"/>
</dbReference>
<keyword evidence="11" id="KW-0479">Metal-binding</keyword>
<evidence type="ECO:0000256" key="5">
    <source>
        <dbReference type="ARBA" id="ARBA00017575"/>
    </source>
</evidence>
<keyword evidence="17 21" id="KW-0443">Lipid metabolism</keyword>
<name>A0ABM5M794_FRAST</name>
<dbReference type="EMBL" id="CP002872">
    <property type="protein sequence ID" value="AEI35004.1"/>
    <property type="molecule type" value="Genomic_DNA"/>
</dbReference>
<keyword evidence="20 21" id="KW-1208">Phospholipid metabolism</keyword>
<dbReference type="Pfam" id="PF01219">
    <property type="entry name" value="DAGK_prokar"/>
    <property type="match status" value="1"/>
</dbReference>
<keyword evidence="18 21" id="KW-0472">Membrane</keyword>
<evidence type="ECO:0000256" key="9">
    <source>
        <dbReference type="ARBA" id="ARBA00022679"/>
    </source>
</evidence>
<dbReference type="RefSeq" id="WP_013921866.1">
    <property type="nucleotide sequence ID" value="NC_015696.1"/>
</dbReference>
<evidence type="ECO:0000256" key="21">
    <source>
        <dbReference type="RuleBase" id="RU363065"/>
    </source>
</evidence>
<dbReference type="PROSITE" id="PS01069">
    <property type="entry name" value="DAGK_PROKAR"/>
    <property type="match status" value="1"/>
</dbReference>
<comment type="catalytic activity">
    <reaction evidence="21">
        <text>a 1,2-diacyl-sn-glycerol + ATP = a 1,2-diacyl-sn-glycero-3-phosphate + ADP + H(+)</text>
        <dbReference type="Rhea" id="RHEA:10272"/>
        <dbReference type="ChEBI" id="CHEBI:15378"/>
        <dbReference type="ChEBI" id="CHEBI:17815"/>
        <dbReference type="ChEBI" id="CHEBI:30616"/>
        <dbReference type="ChEBI" id="CHEBI:58608"/>
        <dbReference type="ChEBI" id="CHEBI:456216"/>
        <dbReference type="EC" id="2.7.1.107"/>
    </reaction>
</comment>
<keyword evidence="14 21" id="KW-0067">ATP-binding</keyword>
<evidence type="ECO:0000256" key="12">
    <source>
        <dbReference type="ARBA" id="ARBA00022741"/>
    </source>
</evidence>